<evidence type="ECO:0000313" key="3">
    <source>
        <dbReference type="Proteomes" id="UP000654075"/>
    </source>
</evidence>
<sequence length="400" mass="44317">MHSARYIFAGTLKLQTVSPCASETTQLLLKLLRHCGRLTCLLGRLHGPRITHFSAFAKLHSLPLCSQKQTKVLSQSQLEYLVGFFDGDGCVARGDARRGFSLRVGQSSNKGEALLLFQRAFGGGGINVHSQGKGLGKPVVAWILCGVAAKTAAVVLSSFQSQKRRQLMIAANSSGSAASDMMATRLLLQQLERQEPDLDDLCRTWPYLAVFFDAEGRIQVRPSSARPVLEISQHYNPVLKVIQQFLQFEVPTISSTIRSTGRTFILSSAKQHANIFVLRRLLEAGLCTKRDKALVALSSCPSSHHDVRELLASMKGNQCRHMRLDSAGVMRAKVLNRLYHSLRRRHCAGRKDNSELEREITELKAEHDVACARSRLAALRRDIRDLLKKGAWVVGKEVGI</sequence>
<accession>A0A813FHF6</accession>
<reference evidence="2" key="1">
    <citation type="submission" date="2021-02" db="EMBL/GenBank/DDBJ databases">
        <authorList>
            <person name="Dougan E. K."/>
            <person name="Rhodes N."/>
            <person name="Thang M."/>
            <person name="Chan C."/>
        </authorList>
    </citation>
    <scope>NUCLEOTIDE SEQUENCE</scope>
</reference>
<evidence type="ECO:0008006" key="4">
    <source>
        <dbReference type="Google" id="ProtNLM"/>
    </source>
</evidence>
<comment type="caution">
    <text evidence="2">The sequence shown here is derived from an EMBL/GenBank/DDBJ whole genome shotgun (WGS) entry which is preliminary data.</text>
</comment>
<name>A0A813FHF6_POLGL</name>
<evidence type="ECO:0000313" key="2">
    <source>
        <dbReference type="EMBL" id="CAE8612212.1"/>
    </source>
</evidence>
<feature type="coiled-coil region" evidence="1">
    <location>
        <begin position="353"/>
        <end position="389"/>
    </location>
</feature>
<protein>
    <recommendedName>
        <fullName evidence="4">LAGLIDADG endonuclease</fullName>
    </recommendedName>
</protein>
<dbReference type="SUPFAM" id="SSF55608">
    <property type="entry name" value="Homing endonucleases"/>
    <property type="match status" value="2"/>
</dbReference>
<dbReference type="EMBL" id="CAJNNV010025097">
    <property type="protein sequence ID" value="CAE8612212.1"/>
    <property type="molecule type" value="Genomic_DNA"/>
</dbReference>
<keyword evidence="1" id="KW-0175">Coiled coil</keyword>
<keyword evidence="3" id="KW-1185">Reference proteome</keyword>
<organism evidence="2 3">
    <name type="scientific">Polarella glacialis</name>
    <name type="common">Dinoflagellate</name>
    <dbReference type="NCBI Taxonomy" id="89957"/>
    <lineage>
        <taxon>Eukaryota</taxon>
        <taxon>Sar</taxon>
        <taxon>Alveolata</taxon>
        <taxon>Dinophyceae</taxon>
        <taxon>Suessiales</taxon>
        <taxon>Suessiaceae</taxon>
        <taxon>Polarella</taxon>
    </lineage>
</organism>
<dbReference type="Proteomes" id="UP000654075">
    <property type="component" value="Unassembled WGS sequence"/>
</dbReference>
<gene>
    <name evidence="2" type="ORF">PGLA1383_LOCUS30007</name>
</gene>
<dbReference type="InterPro" id="IPR027434">
    <property type="entry name" value="Homing_endonucl"/>
</dbReference>
<dbReference type="AlphaFoldDB" id="A0A813FHF6"/>
<evidence type="ECO:0000256" key="1">
    <source>
        <dbReference type="SAM" id="Coils"/>
    </source>
</evidence>
<proteinExistence type="predicted"/>